<sequence length="61" mass="7047">MRCTRERPSRKLSSLNASTRARSAQYRRSRQHVFRVPRRARTKAAPATVAAVGESLNHQWK</sequence>
<evidence type="ECO:0000256" key="1">
    <source>
        <dbReference type="SAM" id="MobiDB-lite"/>
    </source>
</evidence>
<reference evidence="3" key="1">
    <citation type="submission" date="2008-12" db="EMBL/GenBank/DDBJ databases">
        <title>Annotation of Streptomyces ghanaensis ATCC 14672.</title>
        <authorList>
            <consortium name="The Broad Institute Genome Sequencing Platform"/>
            <consortium name="Broad Institute Microbial Sequencing Center"/>
            <person name="Fischbach M."/>
            <person name="Ward D."/>
            <person name="Young S."/>
            <person name="Kodira C.D."/>
            <person name="Zeng Q."/>
            <person name="Koehrsen M."/>
            <person name="Godfrey P."/>
            <person name="Alvarado L."/>
            <person name="Berlin A.M."/>
            <person name="Borenstein D."/>
            <person name="Chen Z."/>
            <person name="Engels R."/>
            <person name="Freedman E."/>
            <person name="Gellesch M."/>
            <person name="Goldberg J."/>
            <person name="Griggs A."/>
            <person name="Gujja S."/>
            <person name="Heiman D.I."/>
            <person name="Hepburn T.A."/>
            <person name="Howarth C."/>
            <person name="Jen D."/>
            <person name="Larson L."/>
            <person name="Lewis B."/>
            <person name="Mehta T."/>
            <person name="Park D."/>
            <person name="Pearson M."/>
            <person name="Roberts A."/>
            <person name="Saif S."/>
            <person name="Shea T.D."/>
            <person name="Shenoy N."/>
            <person name="Sisk P."/>
            <person name="Stolte C."/>
            <person name="Sykes S.N."/>
            <person name="Walk T."/>
            <person name="White J."/>
            <person name="Yandava C."/>
            <person name="Straight P."/>
            <person name="Clardy J."/>
            <person name="Hung D."/>
            <person name="Kolter R."/>
            <person name="Mekalanos J."/>
            <person name="Walker S."/>
            <person name="Walsh C.T."/>
            <person name="Wieland B.L.C."/>
            <person name="Ilzarbe M."/>
            <person name="Galagan J."/>
            <person name="Nusbaum C."/>
            <person name="Birren B."/>
        </authorList>
    </citation>
    <scope>NUCLEOTIDE SEQUENCE [LARGE SCALE GENOMIC DNA]</scope>
    <source>
        <strain evidence="3">ATCC 14672 / DSM 40746 / JCM 4963 / KCTC 9882 / NRRL B-12104 / FH 1290</strain>
    </source>
</reference>
<feature type="compositionally biased region" description="Low complexity" evidence="1">
    <location>
        <begin position="43"/>
        <end position="52"/>
    </location>
</feature>
<evidence type="ECO:0000313" key="3">
    <source>
        <dbReference type="Proteomes" id="UP000003824"/>
    </source>
</evidence>
<gene>
    <name evidence="2" type="ORF">SSFG_02864</name>
</gene>
<protein>
    <submittedName>
        <fullName evidence="2">Predicted protein</fullName>
    </submittedName>
</protein>
<organism evidence="2 3">
    <name type="scientific">Streptomyces viridosporus (strain ATCC 14672 / DSM 40746 / JCM 4963 / KCTC 9882 / NRRL B-12104 / FH 1290)</name>
    <name type="common">Streptomyces ghanaensis</name>
    <dbReference type="NCBI Taxonomy" id="566461"/>
    <lineage>
        <taxon>Bacteria</taxon>
        <taxon>Bacillati</taxon>
        <taxon>Actinomycetota</taxon>
        <taxon>Actinomycetes</taxon>
        <taxon>Kitasatosporales</taxon>
        <taxon>Streptomycetaceae</taxon>
        <taxon>Streptomyces</taxon>
    </lineage>
</organism>
<dbReference type="EMBL" id="DS999641">
    <property type="protein sequence ID" value="EFE67617.2"/>
    <property type="molecule type" value="Genomic_DNA"/>
</dbReference>
<dbReference type="Proteomes" id="UP000003824">
    <property type="component" value="Unassembled WGS sequence"/>
</dbReference>
<feature type="compositionally biased region" description="Basic residues" evidence="1">
    <location>
        <begin position="25"/>
        <end position="42"/>
    </location>
</feature>
<dbReference type="AlphaFoldDB" id="D6A3B5"/>
<feature type="region of interest" description="Disordered" evidence="1">
    <location>
        <begin position="1"/>
        <end position="61"/>
    </location>
</feature>
<evidence type="ECO:0000313" key="2">
    <source>
        <dbReference type="EMBL" id="EFE67617.2"/>
    </source>
</evidence>
<accession>D6A3B5</accession>
<name>D6A3B5_STRV1</name>
<proteinExistence type="predicted"/>